<evidence type="ECO:0000256" key="4">
    <source>
        <dbReference type="ARBA" id="ARBA00023136"/>
    </source>
</evidence>
<name>A0AAD9UIC6_RIDPI</name>
<gene>
    <name evidence="7" type="ORF">NP493_72g03000</name>
</gene>
<dbReference type="GO" id="GO:0030131">
    <property type="term" value="C:clathrin adaptor complex"/>
    <property type="evidence" value="ECO:0007669"/>
    <property type="project" value="UniProtKB-UniRule"/>
</dbReference>
<dbReference type="InterPro" id="IPR050431">
    <property type="entry name" value="Adaptor_comp_med_subunit"/>
</dbReference>
<dbReference type="InterPro" id="IPR028565">
    <property type="entry name" value="MHD"/>
</dbReference>
<dbReference type="InterPro" id="IPR036168">
    <property type="entry name" value="AP2_Mu_C_sf"/>
</dbReference>
<evidence type="ECO:0000256" key="3">
    <source>
        <dbReference type="ARBA" id="ARBA00022927"/>
    </source>
</evidence>
<dbReference type="InterPro" id="IPR001392">
    <property type="entry name" value="Clathrin_mu"/>
</dbReference>
<evidence type="ECO:0000256" key="2">
    <source>
        <dbReference type="ARBA" id="ARBA00022448"/>
    </source>
</evidence>
<comment type="subcellular location">
    <subcellularLocation>
        <location evidence="1">Endomembrane system</location>
    </subcellularLocation>
</comment>
<dbReference type="AlphaFoldDB" id="A0AAD9UIC6"/>
<evidence type="ECO:0000259" key="6">
    <source>
        <dbReference type="PROSITE" id="PS51072"/>
    </source>
</evidence>
<dbReference type="Pfam" id="PF00928">
    <property type="entry name" value="Adap_comp_sub"/>
    <property type="match status" value="1"/>
</dbReference>
<keyword evidence="4" id="KW-0472">Membrane</keyword>
<dbReference type="SUPFAM" id="SSF64356">
    <property type="entry name" value="SNARE-like"/>
    <property type="match status" value="1"/>
</dbReference>
<reference evidence="7" key="1">
    <citation type="journal article" date="2023" name="Mol. Biol. Evol.">
        <title>Third-Generation Sequencing Reveals the Adaptive Role of the Epigenome in Three Deep-Sea Polychaetes.</title>
        <authorList>
            <person name="Perez M."/>
            <person name="Aroh O."/>
            <person name="Sun Y."/>
            <person name="Lan Y."/>
            <person name="Juniper S.K."/>
            <person name="Young C.R."/>
            <person name="Angers B."/>
            <person name="Qian P.Y."/>
        </authorList>
    </citation>
    <scope>NUCLEOTIDE SEQUENCE</scope>
    <source>
        <strain evidence="7">R07B-5</strain>
    </source>
</reference>
<dbReference type="PRINTS" id="PR00314">
    <property type="entry name" value="CLATHRINADPT"/>
</dbReference>
<accession>A0AAD9UIC6</accession>
<organism evidence="7 8">
    <name type="scientific">Ridgeia piscesae</name>
    <name type="common">Tubeworm</name>
    <dbReference type="NCBI Taxonomy" id="27915"/>
    <lineage>
        <taxon>Eukaryota</taxon>
        <taxon>Metazoa</taxon>
        <taxon>Spiralia</taxon>
        <taxon>Lophotrochozoa</taxon>
        <taxon>Annelida</taxon>
        <taxon>Polychaeta</taxon>
        <taxon>Sedentaria</taxon>
        <taxon>Canalipalpata</taxon>
        <taxon>Sabellida</taxon>
        <taxon>Siboglinidae</taxon>
        <taxon>Ridgeia</taxon>
    </lineage>
</organism>
<evidence type="ECO:0000256" key="1">
    <source>
        <dbReference type="ARBA" id="ARBA00004308"/>
    </source>
</evidence>
<evidence type="ECO:0000256" key="5">
    <source>
        <dbReference type="PIRNR" id="PIRNR005992"/>
    </source>
</evidence>
<comment type="similarity">
    <text evidence="5">Belongs to the adaptor complexes medium subunit family.</text>
</comment>
<dbReference type="PIRSF" id="PIRSF005992">
    <property type="entry name" value="Clathrin_mu"/>
    <property type="match status" value="1"/>
</dbReference>
<dbReference type="GO" id="GO:0006886">
    <property type="term" value="P:intracellular protein transport"/>
    <property type="evidence" value="ECO:0007669"/>
    <property type="project" value="UniProtKB-UniRule"/>
</dbReference>
<dbReference type="PROSITE" id="PS51072">
    <property type="entry name" value="MHD"/>
    <property type="match status" value="1"/>
</dbReference>
<dbReference type="SUPFAM" id="SSF49447">
    <property type="entry name" value="Second domain of Mu2 adaptin subunit (ap50) of ap2 adaptor"/>
    <property type="match status" value="1"/>
</dbReference>
<dbReference type="EMBL" id="JAODUO010000073">
    <property type="protein sequence ID" value="KAK2190643.1"/>
    <property type="molecule type" value="Genomic_DNA"/>
</dbReference>
<dbReference type="Gene3D" id="3.30.450.60">
    <property type="match status" value="1"/>
</dbReference>
<keyword evidence="3 5" id="KW-0653">Protein transport</keyword>
<keyword evidence="2 5" id="KW-0813">Transport</keyword>
<feature type="domain" description="MHD" evidence="6">
    <location>
        <begin position="77"/>
        <end position="338"/>
    </location>
</feature>
<dbReference type="InterPro" id="IPR011012">
    <property type="entry name" value="Longin-like_dom_sf"/>
</dbReference>
<proteinExistence type="inferred from homology"/>
<protein>
    <recommendedName>
        <fullName evidence="6">MHD domain-containing protein</fullName>
    </recommendedName>
</protein>
<keyword evidence="8" id="KW-1185">Reference proteome</keyword>
<comment type="caution">
    <text evidence="7">The sequence shown here is derived from an EMBL/GenBank/DDBJ whole genome shotgun (WGS) entry which is preliminary data.</text>
</comment>
<dbReference type="GO" id="GO:0016192">
    <property type="term" value="P:vesicle-mediated transport"/>
    <property type="evidence" value="ECO:0007669"/>
    <property type="project" value="InterPro"/>
</dbReference>
<evidence type="ECO:0000313" key="7">
    <source>
        <dbReference type="EMBL" id="KAK2190643.1"/>
    </source>
</evidence>
<dbReference type="GO" id="GO:0012505">
    <property type="term" value="C:endomembrane system"/>
    <property type="evidence" value="ECO:0007669"/>
    <property type="project" value="UniProtKB-SubCell"/>
</dbReference>
<dbReference type="Gene3D" id="2.60.40.1170">
    <property type="entry name" value="Mu homology domain, subdomain B"/>
    <property type="match status" value="2"/>
</dbReference>
<evidence type="ECO:0000313" key="8">
    <source>
        <dbReference type="Proteomes" id="UP001209878"/>
    </source>
</evidence>
<dbReference type="Proteomes" id="UP001209878">
    <property type="component" value="Unassembled WGS sequence"/>
</dbReference>
<dbReference type="PANTHER" id="PTHR10529">
    <property type="entry name" value="AP COMPLEX SUBUNIT MU"/>
    <property type="match status" value="1"/>
</dbReference>
<sequence>MANIVLVHEVLDEVLDSGYVQLTSAEKLRPYIQSEPVPVRSAEVKTPGLFGIEHRIVPSDASARPVIRPQQDQEMRKNEVFIDIIERLTVVRETDGSVSRCEANGEVNLKSFLVGTPHIQLGFSNDLTVGRDDRNKGYGKITNLDECSFHECVDSSEFESARMLKIRPPEGELTVLSYSQRGRVTQGLPFRVVSYVKNDISSRDMELGLKLHCDIPGTCQAVKVVVNIPVPHSTASVSQQLSGPGQTAELVTSGNKIQWCIDKILGSSDVSAHFKLISANESPASRMQLGPVALTFEVSGCVCSGLQIRFLRVCEQDRAYIPQRWIRYITTADSYIVKL</sequence>